<dbReference type="Gene3D" id="1.20.1250.20">
    <property type="entry name" value="MFS general substrate transporter like domains"/>
    <property type="match status" value="1"/>
</dbReference>
<proteinExistence type="predicted"/>
<dbReference type="PANTHER" id="PTHR23513:SF11">
    <property type="entry name" value="STAPHYLOFERRIN A TRANSPORTER"/>
    <property type="match status" value="1"/>
</dbReference>
<gene>
    <name evidence="9" type="ORF">GKO46_03980</name>
    <name evidence="10" type="ORF">GKO48_05280</name>
</gene>
<feature type="compositionally biased region" description="Polar residues" evidence="6">
    <location>
        <begin position="73"/>
        <end position="82"/>
    </location>
</feature>
<keyword evidence="3 7" id="KW-0812">Transmembrane</keyword>
<feature type="transmembrane region" description="Helical" evidence="7">
    <location>
        <begin position="417"/>
        <end position="443"/>
    </location>
</feature>
<evidence type="ECO:0000256" key="4">
    <source>
        <dbReference type="ARBA" id="ARBA00022989"/>
    </source>
</evidence>
<dbReference type="PROSITE" id="PS50850">
    <property type="entry name" value="MFS"/>
    <property type="match status" value="1"/>
</dbReference>
<dbReference type="GO" id="GO:0022857">
    <property type="term" value="F:transmembrane transporter activity"/>
    <property type="evidence" value="ECO:0007669"/>
    <property type="project" value="InterPro"/>
</dbReference>
<evidence type="ECO:0000256" key="5">
    <source>
        <dbReference type="ARBA" id="ARBA00023136"/>
    </source>
</evidence>
<protein>
    <submittedName>
        <fullName evidence="10">MFS transporter</fullName>
    </submittedName>
</protein>
<evidence type="ECO:0000256" key="6">
    <source>
        <dbReference type="SAM" id="MobiDB-lite"/>
    </source>
</evidence>
<evidence type="ECO:0000256" key="7">
    <source>
        <dbReference type="SAM" id="Phobius"/>
    </source>
</evidence>
<feature type="transmembrane region" description="Helical" evidence="7">
    <location>
        <begin position="394"/>
        <end position="411"/>
    </location>
</feature>
<reference evidence="10" key="2">
    <citation type="journal article" date="2023" name="Nat. Commun.">
        <title>Cultivation of marine bacteria of the SAR202 clade.</title>
        <authorList>
            <person name="Lim Y."/>
            <person name="Seo J.H."/>
            <person name="Giovannoni S.J."/>
            <person name="Kang I."/>
            <person name="Cho J.C."/>
        </authorList>
    </citation>
    <scope>NUCLEOTIDE SEQUENCE</scope>
    <source>
        <strain evidence="10">JH1073</strain>
    </source>
</reference>
<keyword evidence="2" id="KW-1003">Cell membrane</keyword>
<evidence type="ECO:0000256" key="1">
    <source>
        <dbReference type="ARBA" id="ARBA00004651"/>
    </source>
</evidence>
<dbReference type="AlphaFoldDB" id="A0AAJ6CT37"/>
<reference evidence="11" key="3">
    <citation type="submission" date="2023-06" db="EMBL/GenBank/DDBJ databases">
        <title>Pangenomics reveal diversification of enzyme families and niche specialization in globally abundant SAR202 bacteria.</title>
        <authorList>
            <person name="Saw J.H.W."/>
        </authorList>
    </citation>
    <scope>NUCLEOTIDE SEQUENCE [LARGE SCALE GENOMIC DNA]</scope>
    <source>
        <strain evidence="11">JH1073</strain>
    </source>
</reference>
<feature type="transmembrane region" description="Helical" evidence="7">
    <location>
        <begin position="455"/>
        <end position="474"/>
    </location>
</feature>
<evidence type="ECO:0000313" key="10">
    <source>
        <dbReference type="EMBL" id="WFG39052.1"/>
    </source>
</evidence>
<dbReference type="InterPro" id="IPR036259">
    <property type="entry name" value="MFS_trans_sf"/>
</dbReference>
<dbReference type="GO" id="GO:0005886">
    <property type="term" value="C:plasma membrane"/>
    <property type="evidence" value="ECO:0007669"/>
    <property type="project" value="UniProtKB-SubCell"/>
</dbReference>
<organism evidence="10 11">
    <name type="scientific">Candidatus Lucifugimonas marina</name>
    <dbReference type="NCBI Taxonomy" id="3038979"/>
    <lineage>
        <taxon>Bacteria</taxon>
        <taxon>Bacillati</taxon>
        <taxon>Chloroflexota</taxon>
        <taxon>Dehalococcoidia</taxon>
        <taxon>SAR202 cluster</taxon>
        <taxon>Candidatus Lucifugimonadales</taxon>
        <taxon>Candidatus Lucifugimonadaceae</taxon>
        <taxon>Candidatus Lucifugimonas</taxon>
    </lineage>
</organism>
<keyword evidence="4 7" id="KW-1133">Transmembrane helix</keyword>
<feature type="transmembrane region" description="Helical" evidence="7">
    <location>
        <begin position="364"/>
        <end position="387"/>
    </location>
</feature>
<feature type="transmembrane region" description="Helical" evidence="7">
    <location>
        <begin position="277"/>
        <end position="299"/>
    </location>
</feature>
<evidence type="ECO:0000256" key="2">
    <source>
        <dbReference type="ARBA" id="ARBA00022475"/>
    </source>
</evidence>
<name>A0AAJ6CT37_9CHLR</name>
<feature type="compositionally biased region" description="Low complexity" evidence="6">
    <location>
        <begin position="83"/>
        <end position="102"/>
    </location>
</feature>
<feature type="region of interest" description="Disordered" evidence="6">
    <location>
        <begin position="65"/>
        <end position="105"/>
    </location>
</feature>
<evidence type="ECO:0000313" key="12">
    <source>
        <dbReference type="Proteomes" id="UP001321249"/>
    </source>
</evidence>
<reference evidence="11 12" key="1">
    <citation type="submission" date="2019-11" db="EMBL/GenBank/DDBJ databases">
        <authorList>
            <person name="Cho J.-C."/>
        </authorList>
    </citation>
    <scope>NUCLEOTIDE SEQUENCE [LARGE SCALE GENOMIC DNA]</scope>
    <source>
        <strain evidence="10 11">JH1073</strain>
        <strain evidence="9 12">JH702</strain>
    </source>
</reference>
<evidence type="ECO:0000313" key="11">
    <source>
        <dbReference type="Proteomes" id="UP001219901"/>
    </source>
</evidence>
<dbReference type="PANTHER" id="PTHR23513">
    <property type="entry name" value="INTEGRAL MEMBRANE EFFLUX PROTEIN-RELATED"/>
    <property type="match status" value="1"/>
</dbReference>
<dbReference type="Proteomes" id="UP001321249">
    <property type="component" value="Unassembled WGS sequence"/>
</dbReference>
<dbReference type="InterPro" id="IPR020846">
    <property type="entry name" value="MFS_dom"/>
</dbReference>
<feature type="transmembrane region" description="Helical" evidence="7">
    <location>
        <begin position="320"/>
        <end position="344"/>
    </location>
</feature>
<feature type="transmembrane region" description="Helical" evidence="7">
    <location>
        <begin position="183"/>
        <end position="204"/>
    </location>
</feature>
<comment type="subcellular location">
    <subcellularLocation>
        <location evidence="1">Cell membrane</location>
        <topology evidence="1">Multi-pass membrane protein</topology>
    </subcellularLocation>
</comment>
<dbReference type="SUPFAM" id="SSF103473">
    <property type="entry name" value="MFS general substrate transporter"/>
    <property type="match status" value="1"/>
</dbReference>
<keyword evidence="11" id="KW-1185">Reference proteome</keyword>
<accession>A0AAJ6CT37</accession>
<dbReference type="Proteomes" id="UP001219901">
    <property type="component" value="Chromosome"/>
</dbReference>
<dbReference type="Pfam" id="PF07690">
    <property type="entry name" value="MFS_1"/>
    <property type="match status" value="1"/>
</dbReference>
<evidence type="ECO:0000256" key="3">
    <source>
        <dbReference type="ARBA" id="ARBA00022692"/>
    </source>
</evidence>
<sequence>MFKIGAIVRDYEFAEFSQNGQCWINFFRRTRGYQRDTCGRDEGGKYRSCLPASSLDRKFHKSMVADGSGGSNEGTSDTRVQETTSSSPARTVTSSSRTTQSTQEPNSKVSLFAAFRIRSFRFQWSADAMMTWGSEMETLILGWYVLVATDSPFLVGLLGALRFTGTLTAPLVGVLADRVSRKLMLMVLRAGAGLSALALLILAATDSIQPWHVFVIAGASGLLRSSDNVFRQSLIADTVPRTLLMNASGLARTTQDTARIVGALLGATLLSQLGLGWAYVGVTAFYAFSVFLGLGIATVRSSTPVKHVNPFTEMKQGVRYMIDSPVIKPIMFLAFLVNATAFPLTNGLLPVVARDVYGHDENGLAQMVAVFAIGALVGSLVMAALVSSRRPERFMMLTMVIWYVLVIMFAQTNSNGLGLPLLALIGASISFCMISMSVVLMTFTKFEMRGRVMGVRMLAVYGLPMGLVIGGWLIEQYGVPMAITGYAVGGLVAVALSVLNWPKLLTGFSADERG</sequence>
<feature type="transmembrane region" description="Helical" evidence="7">
    <location>
        <begin position="480"/>
        <end position="499"/>
    </location>
</feature>
<keyword evidence="5 7" id="KW-0472">Membrane</keyword>
<dbReference type="InterPro" id="IPR011701">
    <property type="entry name" value="MFS"/>
</dbReference>
<evidence type="ECO:0000313" key="9">
    <source>
        <dbReference type="EMBL" id="MDG0866229.1"/>
    </source>
</evidence>
<dbReference type="EMBL" id="WMBE01000001">
    <property type="protein sequence ID" value="MDG0866229.1"/>
    <property type="molecule type" value="Genomic_DNA"/>
</dbReference>
<feature type="domain" description="Major facilitator superfamily (MFS) profile" evidence="8">
    <location>
        <begin position="327"/>
        <end position="514"/>
    </location>
</feature>
<dbReference type="EMBL" id="CP046147">
    <property type="protein sequence ID" value="WFG39052.1"/>
    <property type="molecule type" value="Genomic_DNA"/>
</dbReference>
<dbReference type="CDD" id="cd06173">
    <property type="entry name" value="MFS_MefA_like"/>
    <property type="match status" value="1"/>
</dbReference>
<evidence type="ECO:0000259" key="8">
    <source>
        <dbReference type="PROSITE" id="PS50850"/>
    </source>
</evidence>